<evidence type="ECO:0000313" key="1">
    <source>
        <dbReference type="EMBL" id="AKU09896.1"/>
    </source>
</evidence>
<sequence>MKVSDADATVAIVDGRVAMNADGDVSVYVQAPDAQPLTEDETHARLRFVGEGYRGEVEFDADALEGAIDALEEVQGGNNGE</sequence>
<evidence type="ECO:0000313" key="2">
    <source>
        <dbReference type="Proteomes" id="UP000066124"/>
    </source>
</evidence>
<protein>
    <submittedName>
        <fullName evidence="1">Uncharacterized protein</fullName>
    </submittedName>
</protein>
<dbReference type="AlphaFoldDB" id="A0A0K1IZJ6"/>
<proteinExistence type="predicted"/>
<dbReference type="EMBL" id="CP011951">
    <property type="protein sequence ID" value="AKU09896.1"/>
    <property type="molecule type" value="Genomic_DNA"/>
</dbReference>
<geneLocation type="plasmid" evidence="1 2">
    <name>pHG4</name>
</geneLocation>
<name>A0A0K1IZJ6_HALGI</name>
<accession>A0A0K1IZJ6</accession>
<dbReference type="PATRIC" id="fig|35746.4.peg.4179"/>
<keyword evidence="1" id="KW-0614">Plasmid</keyword>
<dbReference type="Proteomes" id="UP000066124">
    <property type="component" value="Plasmid pHG4"/>
</dbReference>
<dbReference type="KEGG" id="hgi:ABY42_18940"/>
<dbReference type="GeneID" id="25248070"/>
<dbReference type="RefSeq" id="WP_050460510.1">
    <property type="nucleotide sequence ID" value="NZ_CP011951.1"/>
</dbReference>
<gene>
    <name evidence="1" type="ORF">ABY42_18940</name>
</gene>
<reference evidence="2" key="1">
    <citation type="journal article" date="2015" name="J. Biotechnol.">
        <title>Complete genome sequence of Haloferax gibbonsii strain ARA6, a potential producer of polyhydroxyalkanoates and halocins isolated from Araruama, Rio de Janeiro, Brasil.</title>
        <authorList>
            <person name="Pinto L.H."/>
            <person name="D'Alincourt Carvalho-Assef A.P."/>
            <person name="Vieira R.P."/>
            <person name="Clementino M.M."/>
            <person name="Albano R.M."/>
        </authorList>
    </citation>
    <scope>NUCLEOTIDE SEQUENCE [LARGE SCALE GENOMIC DNA]</scope>
    <source>
        <strain evidence="2">ARA6</strain>
        <plasmid evidence="2">Plasmid pHG4</plasmid>
    </source>
</reference>
<organism evidence="1 2">
    <name type="scientific">Haloferax gibbonsii</name>
    <dbReference type="NCBI Taxonomy" id="35746"/>
    <lineage>
        <taxon>Archaea</taxon>
        <taxon>Methanobacteriati</taxon>
        <taxon>Methanobacteriota</taxon>
        <taxon>Stenosarchaea group</taxon>
        <taxon>Halobacteria</taxon>
        <taxon>Halobacteriales</taxon>
        <taxon>Haloferacaceae</taxon>
        <taxon>Haloferax</taxon>
    </lineage>
</organism>